<evidence type="ECO:0000313" key="5">
    <source>
        <dbReference type="Proteomes" id="UP000624041"/>
    </source>
</evidence>
<dbReference type="RefSeq" id="WP_188856354.1">
    <property type="nucleotide sequence ID" value="NZ_BMOS01000006.1"/>
</dbReference>
<dbReference type="Gene3D" id="1.20.120.80">
    <property type="entry name" value="Cytochrome c oxidase, subunit III, four-helix bundle"/>
    <property type="match status" value="1"/>
</dbReference>
<feature type="transmembrane region" description="Helical" evidence="1">
    <location>
        <begin position="348"/>
        <end position="367"/>
    </location>
</feature>
<feature type="transmembrane region" description="Helical" evidence="1">
    <location>
        <begin position="266"/>
        <end position="287"/>
    </location>
</feature>
<keyword evidence="1" id="KW-0472">Membrane</keyword>
<dbReference type="InterPro" id="IPR014574">
    <property type="entry name" value="UCP032908"/>
</dbReference>
<protein>
    <submittedName>
        <fullName evidence="4">Membrane protein</fullName>
    </submittedName>
</protein>
<feature type="transmembrane region" description="Helical" evidence="1">
    <location>
        <begin position="55"/>
        <end position="75"/>
    </location>
</feature>
<dbReference type="GO" id="GO:0004129">
    <property type="term" value="F:cytochrome-c oxidase activity"/>
    <property type="evidence" value="ECO:0007669"/>
    <property type="project" value="InterPro"/>
</dbReference>
<keyword evidence="1" id="KW-0812">Transmembrane</keyword>
<evidence type="ECO:0000259" key="2">
    <source>
        <dbReference type="Pfam" id="PF07853"/>
    </source>
</evidence>
<evidence type="ECO:0000259" key="3">
    <source>
        <dbReference type="Pfam" id="PF19124"/>
    </source>
</evidence>
<dbReference type="PIRSF" id="PIRSF032908">
    <property type="entry name" value="UCP032908"/>
    <property type="match status" value="1"/>
</dbReference>
<dbReference type="InterPro" id="IPR043831">
    <property type="entry name" value="DUF5808"/>
</dbReference>
<feature type="transmembrane region" description="Helical" evidence="1">
    <location>
        <begin position="236"/>
        <end position="260"/>
    </location>
</feature>
<sequence length="368" mass="42998">MNEFLFPIIVLTIFIPVVVTITFIPYWTRRTESFGVTIPQKIYPSAELKKMRKQYAGYTSIFALLLLIILFVLDWNVSEQVLGIQLAITIILYLLVSFLIYLKFHLEMKKLKAKRNWNEGKSERLFISTNFYQDKLRYSNLWFLISFFTTFIVIFFTFKNYHILPERIPMQYNFSGEVTTWADKSYRSALLFPVLMLYMTLIFLFVNTIISRAKQQIDSENPEKSLKQNAMFRRRWSLFTIIGGIALTLLLAFAQISLFFNFSPEVFLMITLSFTVLLIGGAIYLSFTTGQGGSRIKYGTMINDGKTINRDDDKYWKLGVIYFNRNDPALFLEKRFGVGWTINFARPLAWMTLILIIGFAILIPLLFS</sequence>
<feature type="transmembrane region" description="Helical" evidence="1">
    <location>
        <begin position="6"/>
        <end position="27"/>
    </location>
</feature>
<feature type="transmembrane region" description="Helical" evidence="1">
    <location>
        <begin position="81"/>
        <end position="102"/>
    </location>
</feature>
<feature type="domain" description="DUF1648" evidence="2">
    <location>
        <begin position="150"/>
        <end position="197"/>
    </location>
</feature>
<dbReference type="PANTHER" id="PTHR37810">
    <property type="entry name" value="IMMUNITY PROTEIN SDPI"/>
    <property type="match status" value="1"/>
</dbReference>
<comment type="caution">
    <text evidence="4">The sequence shown here is derived from an EMBL/GenBank/DDBJ whole genome shotgun (WGS) entry which is preliminary data.</text>
</comment>
<accession>A0A917XW22</accession>
<keyword evidence="5" id="KW-1185">Reference proteome</keyword>
<dbReference type="AlphaFoldDB" id="A0A917XW22"/>
<feature type="domain" description="DUF5808" evidence="3">
    <location>
        <begin position="325"/>
        <end position="350"/>
    </location>
</feature>
<dbReference type="GO" id="GO:0009636">
    <property type="term" value="P:response to toxic substance"/>
    <property type="evidence" value="ECO:0007669"/>
    <property type="project" value="TreeGrafter"/>
</dbReference>
<dbReference type="Pfam" id="PF07853">
    <property type="entry name" value="DUF1648"/>
    <property type="match status" value="1"/>
</dbReference>
<dbReference type="InterPro" id="IPR013833">
    <property type="entry name" value="Cyt_c_oxidase_su3_a-hlx"/>
</dbReference>
<gene>
    <name evidence="4" type="ORF">GCM10007971_10970</name>
</gene>
<dbReference type="InterPro" id="IPR012867">
    <property type="entry name" value="DUF1648"/>
</dbReference>
<feature type="transmembrane region" description="Helical" evidence="1">
    <location>
        <begin position="141"/>
        <end position="158"/>
    </location>
</feature>
<dbReference type="PANTHER" id="PTHR37810:SF9">
    <property type="entry name" value="MEMBRANE PROTEIN"/>
    <property type="match status" value="1"/>
</dbReference>
<dbReference type="GO" id="GO:0022904">
    <property type="term" value="P:respiratory electron transport chain"/>
    <property type="evidence" value="ECO:0007669"/>
    <property type="project" value="InterPro"/>
</dbReference>
<dbReference type="GO" id="GO:0016020">
    <property type="term" value="C:membrane"/>
    <property type="evidence" value="ECO:0007669"/>
    <property type="project" value="InterPro"/>
</dbReference>
<name>A0A917XW22_9BACI</name>
<evidence type="ECO:0000256" key="1">
    <source>
        <dbReference type="SAM" id="Phobius"/>
    </source>
</evidence>
<dbReference type="Proteomes" id="UP000624041">
    <property type="component" value="Unassembled WGS sequence"/>
</dbReference>
<dbReference type="Pfam" id="PF19124">
    <property type="entry name" value="DUF5808"/>
    <property type="match status" value="1"/>
</dbReference>
<evidence type="ECO:0000313" key="4">
    <source>
        <dbReference type="EMBL" id="GGN53926.1"/>
    </source>
</evidence>
<dbReference type="EMBL" id="BMOS01000006">
    <property type="protein sequence ID" value="GGN53926.1"/>
    <property type="molecule type" value="Genomic_DNA"/>
</dbReference>
<reference evidence="4" key="1">
    <citation type="journal article" date="2014" name="Int. J. Syst. Evol. Microbiol.">
        <title>Complete genome sequence of Corynebacterium casei LMG S-19264T (=DSM 44701T), isolated from a smear-ripened cheese.</title>
        <authorList>
            <consortium name="US DOE Joint Genome Institute (JGI-PGF)"/>
            <person name="Walter F."/>
            <person name="Albersmeier A."/>
            <person name="Kalinowski J."/>
            <person name="Ruckert C."/>
        </authorList>
    </citation>
    <scope>NUCLEOTIDE SEQUENCE</scope>
    <source>
        <strain evidence="4">JCM 17251</strain>
    </source>
</reference>
<organism evidence="4 5">
    <name type="scientific">Oceanobacillus indicireducens</name>
    <dbReference type="NCBI Taxonomy" id="1004261"/>
    <lineage>
        <taxon>Bacteria</taxon>
        <taxon>Bacillati</taxon>
        <taxon>Bacillota</taxon>
        <taxon>Bacilli</taxon>
        <taxon>Bacillales</taxon>
        <taxon>Bacillaceae</taxon>
        <taxon>Oceanobacillus</taxon>
    </lineage>
</organism>
<feature type="transmembrane region" description="Helical" evidence="1">
    <location>
        <begin position="190"/>
        <end position="210"/>
    </location>
</feature>
<reference evidence="4" key="2">
    <citation type="submission" date="2020-09" db="EMBL/GenBank/DDBJ databases">
        <authorList>
            <person name="Sun Q."/>
            <person name="Ohkuma M."/>
        </authorList>
    </citation>
    <scope>NUCLEOTIDE SEQUENCE</scope>
    <source>
        <strain evidence="4">JCM 17251</strain>
    </source>
</reference>
<keyword evidence="1" id="KW-1133">Transmembrane helix</keyword>
<proteinExistence type="predicted"/>